<dbReference type="EMBL" id="CM056814">
    <property type="protein sequence ID" value="KAJ8628290.1"/>
    <property type="molecule type" value="Genomic_DNA"/>
</dbReference>
<reference evidence="1 2" key="1">
    <citation type="journal article" date="2022" name="Hortic Res">
        <title>A haplotype resolved chromosomal level avocado genome allows analysis of novel avocado genes.</title>
        <authorList>
            <person name="Nath O."/>
            <person name="Fletcher S.J."/>
            <person name="Hayward A."/>
            <person name="Shaw L.M."/>
            <person name="Masouleh A.K."/>
            <person name="Furtado A."/>
            <person name="Henry R.J."/>
            <person name="Mitter N."/>
        </authorList>
    </citation>
    <scope>NUCLEOTIDE SEQUENCE [LARGE SCALE GENOMIC DNA]</scope>
    <source>
        <strain evidence="2">cv. Hass</strain>
    </source>
</reference>
<evidence type="ECO:0000313" key="1">
    <source>
        <dbReference type="EMBL" id="KAJ8628290.1"/>
    </source>
</evidence>
<evidence type="ECO:0000313" key="2">
    <source>
        <dbReference type="Proteomes" id="UP001234297"/>
    </source>
</evidence>
<keyword evidence="2" id="KW-1185">Reference proteome</keyword>
<comment type="caution">
    <text evidence="1">The sequence shown here is derived from an EMBL/GenBank/DDBJ whole genome shotgun (WGS) entry which is preliminary data.</text>
</comment>
<proteinExistence type="predicted"/>
<organism evidence="1 2">
    <name type="scientific">Persea americana</name>
    <name type="common">Avocado</name>
    <dbReference type="NCBI Taxonomy" id="3435"/>
    <lineage>
        <taxon>Eukaryota</taxon>
        <taxon>Viridiplantae</taxon>
        <taxon>Streptophyta</taxon>
        <taxon>Embryophyta</taxon>
        <taxon>Tracheophyta</taxon>
        <taxon>Spermatophyta</taxon>
        <taxon>Magnoliopsida</taxon>
        <taxon>Magnoliidae</taxon>
        <taxon>Laurales</taxon>
        <taxon>Lauraceae</taxon>
        <taxon>Persea</taxon>
    </lineage>
</organism>
<gene>
    <name evidence="1" type="ORF">MRB53_021597</name>
</gene>
<accession>A0ACC2L4C7</accession>
<dbReference type="Proteomes" id="UP001234297">
    <property type="component" value="Chromosome 6"/>
</dbReference>
<protein>
    <submittedName>
        <fullName evidence="1">Uncharacterized protein</fullName>
    </submittedName>
</protein>
<sequence>MSWSRLALVRKEPTQEDFQLPTSQASEKKQDPLDIQPPSQAQLLPLGQSSREAASCDASTLVEEIQRTRMMEQGETSQISRGLSSRCWWSRNGMNPKHYCNRETEL</sequence>
<name>A0ACC2L4C7_PERAE</name>